<accession>A0A9D3S6H1</accession>
<organism evidence="2 3">
    <name type="scientific">Anguilla anguilla</name>
    <name type="common">European freshwater eel</name>
    <name type="synonym">Muraena anguilla</name>
    <dbReference type="NCBI Taxonomy" id="7936"/>
    <lineage>
        <taxon>Eukaryota</taxon>
        <taxon>Metazoa</taxon>
        <taxon>Chordata</taxon>
        <taxon>Craniata</taxon>
        <taxon>Vertebrata</taxon>
        <taxon>Euteleostomi</taxon>
        <taxon>Actinopterygii</taxon>
        <taxon>Neopterygii</taxon>
        <taxon>Teleostei</taxon>
        <taxon>Anguilliformes</taxon>
        <taxon>Anguillidae</taxon>
        <taxon>Anguilla</taxon>
    </lineage>
</organism>
<proteinExistence type="predicted"/>
<comment type="caution">
    <text evidence="2">The sequence shown here is derived from an EMBL/GenBank/DDBJ whole genome shotgun (WGS) entry which is preliminary data.</text>
</comment>
<reference evidence="2" key="1">
    <citation type="submission" date="2021-01" db="EMBL/GenBank/DDBJ databases">
        <title>A chromosome-scale assembly of European eel, Anguilla anguilla.</title>
        <authorList>
            <person name="Henkel C."/>
            <person name="Jong-Raadsen S.A."/>
            <person name="Dufour S."/>
            <person name="Weltzien F.-A."/>
            <person name="Palstra A.P."/>
            <person name="Pelster B."/>
            <person name="Spaink H.P."/>
            <person name="Van Den Thillart G.E."/>
            <person name="Jansen H."/>
            <person name="Zahm M."/>
            <person name="Klopp C."/>
            <person name="Cedric C."/>
            <person name="Louis A."/>
            <person name="Berthelot C."/>
            <person name="Parey E."/>
            <person name="Roest Crollius H."/>
            <person name="Montfort J."/>
            <person name="Robinson-Rechavi M."/>
            <person name="Bucao C."/>
            <person name="Bouchez O."/>
            <person name="Gislard M."/>
            <person name="Lluch J."/>
            <person name="Milhes M."/>
            <person name="Lampietro C."/>
            <person name="Lopez Roques C."/>
            <person name="Donnadieu C."/>
            <person name="Braasch I."/>
            <person name="Desvignes T."/>
            <person name="Postlethwait J."/>
            <person name="Bobe J."/>
            <person name="Guiguen Y."/>
            <person name="Dirks R."/>
        </authorList>
    </citation>
    <scope>NUCLEOTIDE SEQUENCE</scope>
    <source>
        <strain evidence="2">Tag_6206</strain>
        <tissue evidence="2">Liver</tissue>
    </source>
</reference>
<dbReference type="Proteomes" id="UP001044222">
    <property type="component" value="Unassembled WGS sequence"/>
</dbReference>
<evidence type="ECO:0000313" key="2">
    <source>
        <dbReference type="EMBL" id="KAG5853616.1"/>
    </source>
</evidence>
<name>A0A9D3S6H1_ANGAN</name>
<gene>
    <name evidence="2" type="ORF">ANANG_G00027880</name>
</gene>
<sequence>MTTPEVEQSDAIQAAVTMSYGQSMMMSGGSQRSSFGGGGGGSMYGRSAGSMYGGSGGSGVRISSASNTFSAGRRRRRRWRF</sequence>
<evidence type="ECO:0000313" key="3">
    <source>
        <dbReference type="Proteomes" id="UP001044222"/>
    </source>
</evidence>
<dbReference type="AlphaFoldDB" id="A0A9D3S6H1"/>
<evidence type="ECO:0000256" key="1">
    <source>
        <dbReference type="SAM" id="MobiDB-lite"/>
    </source>
</evidence>
<keyword evidence="3" id="KW-1185">Reference proteome</keyword>
<protein>
    <submittedName>
        <fullName evidence="2">Uncharacterized protein</fullName>
    </submittedName>
</protein>
<feature type="compositionally biased region" description="Basic residues" evidence="1">
    <location>
        <begin position="72"/>
        <end position="81"/>
    </location>
</feature>
<dbReference type="EMBL" id="JAFIRN010000002">
    <property type="protein sequence ID" value="KAG5853616.1"/>
    <property type="molecule type" value="Genomic_DNA"/>
</dbReference>
<feature type="region of interest" description="Disordered" evidence="1">
    <location>
        <begin position="54"/>
        <end position="81"/>
    </location>
</feature>